<organism evidence="1 2">
    <name type="scientific">Pseudomonas moraviensis R28-S</name>
    <dbReference type="NCBI Taxonomy" id="1395516"/>
    <lineage>
        <taxon>Bacteria</taxon>
        <taxon>Pseudomonadati</taxon>
        <taxon>Pseudomonadota</taxon>
        <taxon>Gammaproteobacteria</taxon>
        <taxon>Pseudomonadales</taxon>
        <taxon>Pseudomonadaceae</taxon>
        <taxon>Pseudomonas</taxon>
    </lineage>
</organism>
<reference evidence="1 2" key="1">
    <citation type="journal article" date="2014" name="Genome Announc.">
        <title>Draft Genome Sequence of Pseudomonas moraviensis R28-S.</title>
        <authorList>
            <person name="Hunter S.S."/>
            <person name="Yano H."/>
            <person name="Loftie-Eaton W."/>
            <person name="Hughes J."/>
            <person name="De Gelder L."/>
            <person name="Stragier P."/>
            <person name="De Vos P."/>
            <person name="Settles M.L."/>
            <person name="Top E.M."/>
        </authorList>
    </citation>
    <scope>NUCLEOTIDE SEQUENCE [LARGE SCALE GENOMIC DNA]</scope>
    <source>
        <strain evidence="2">R28</strain>
    </source>
</reference>
<accession>V8R202</accession>
<evidence type="ECO:0000313" key="2">
    <source>
        <dbReference type="Proteomes" id="UP000024771"/>
    </source>
</evidence>
<sequence length="179" mass="20753">MQKRELLGRQIYTLRATKGTVAPLIELQIGYFEYLRYRNVFTSTHKGSYSGKQLWELKRFNQIVISTQIEPANFVRKPSPGRQHHHPGIAALAQMFKNTPAIKFWKINVEYHQIIDMLTCKMKSICSGYRTVDYIATFCQPLMQVFGSFRLVLNYKDSHDISPSSIGSQLGQKCYCFIF</sequence>
<proteinExistence type="predicted"/>
<gene>
    <name evidence="1" type="ORF">PMO01_27540</name>
</gene>
<dbReference type="Proteomes" id="UP000024771">
    <property type="component" value="Chromosome"/>
</dbReference>
<dbReference type="HOGENOM" id="CLU_1502227_0_0_6"/>
<protein>
    <submittedName>
        <fullName evidence="1">Uncharacterized protein</fullName>
    </submittedName>
</protein>
<comment type="caution">
    <text evidence="1">The sequence shown here is derived from an EMBL/GenBank/DDBJ whole genome shotgun (WGS) entry which is preliminary data.</text>
</comment>
<evidence type="ECO:0000313" key="1">
    <source>
        <dbReference type="EMBL" id="ETF05580.1"/>
    </source>
</evidence>
<dbReference type="EMBL" id="AYMZ01000012">
    <property type="protein sequence ID" value="ETF05580.1"/>
    <property type="molecule type" value="Genomic_DNA"/>
</dbReference>
<name>V8R202_9PSED</name>
<dbReference type="AlphaFoldDB" id="V8R202"/>